<dbReference type="SUPFAM" id="SSF53383">
    <property type="entry name" value="PLP-dependent transferases"/>
    <property type="match status" value="1"/>
</dbReference>
<dbReference type="Gene3D" id="3.90.1150.10">
    <property type="entry name" value="Aspartate Aminotransferase, domain 1"/>
    <property type="match status" value="1"/>
</dbReference>
<name>A0AB35HUB8_TETHA</name>
<sequence length="120" mass="14087">MQTFIESGLYAHHKHKIVLKHQQKADALQKGLKKYFSAYSFNDNNQMHTVIKLPKQTNMNKLHQELVRRRVWVDNYKGNYLTGYTQNQKFLKLNTTSLPVDKIDEGLQEIRKAIKASKTL</sequence>
<proteinExistence type="predicted"/>
<comment type="caution">
    <text evidence="1">The sequence shown here is derived from an EMBL/GenBank/DDBJ whole genome shotgun (WGS) entry which is preliminary data.</text>
</comment>
<gene>
    <name evidence="1" type="ORF">HXW75_11600</name>
</gene>
<dbReference type="InterPro" id="IPR015424">
    <property type="entry name" value="PyrdxlP-dep_Trfase"/>
</dbReference>
<accession>A0AB35HUB8</accession>
<protein>
    <submittedName>
        <fullName evidence="1">Uncharacterized protein</fullName>
    </submittedName>
</protein>
<dbReference type="AlphaFoldDB" id="A0AB35HUB8"/>
<dbReference type="EMBL" id="JACACB010000048">
    <property type="protein sequence ID" value="MCO8299082.1"/>
    <property type="molecule type" value="Genomic_DNA"/>
</dbReference>
<reference evidence="1" key="2">
    <citation type="journal article" date="2021" name="BMC Microbiol.">
        <title>The diversity among the species Tetragenococcus halophilus including new isolates from a lupine seed fermentation.</title>
        <authorList>
            <person name="Link T."/>
            <person name="Vogel R.F."/>
            <person name="Ehrmann M.A."/>
        </authorList>
    </citation>
    <scope>NUCLEOTIDE SEQUENCE</scope>
    <source>
        <strain evidence="1">TMW 2.2257</strain>
    </source>
</reference>
<dbReference type="RefSeq" id="WP_253210380.1">
    <property type="nucleotide sequence ID" value="NZ_BSYH01000036.1"/>
</dbReference>
<evidence type="ECO:0000313" key="2">
    <source>
        <dbReference type="Proteomes" id="UP001057280"/>
    </source>
</evidence>
<evidence type="ECO:0000313" key="1">
    <source>
        <dbReference type="EMBL" id="MCO8299082.1"/>
    </source>
</evidence>
<organism evidence="1 2">
    <name type="scientific">Tetragenococcus halophilus</name>
    <name type="common">Pediococcus halophilus</name>
    <dbReference type="NCBI Taxonomy" id="51669"/>
    <lineage>
        <taxon>Bacteria</taxon>
        <taxon>Bacillati</taxon>
        <taxon>Bacillota</taxon>
        <taxon>Bacilli</taxon>
        <taxon>Lactobacillales</taxon>
        <taxon>Enterococcaceae</taxon>
        <taxon>Tetragenococcus</taxon>
    </lineage>
</organism>
<dbReference type="InterPro" id="IPR015422">
    <property type="entry name" value="PyrdxlP-dep_Trfase_small"/>
</dbReference>
<reference evidence="1" key="1">
    <citation type="submission" date="2020-06" db="EMBL/GenBank/DDBJ databases">
        <authorList>
            <person name="Link T."/>
            <person name="Ehrmann M."/>
        </authorList>
    </citation>
    <scope>NUCLEOTIDE SEQUENCE</scope>
    <source>
        <strain evidence="1">TMW 2.2257</strain>
    </source>
</reference>
<dbReference type="Proteomes" id="UP001057280">
    <property type="component" value="Unassembled WGS sequence"/>
</dbReference>